<evidence type="ECO:0000256" key="1">
    <source>
        <dbReference type="ARBA" id="ARBA00004651"/>
    </source>
</evidence>
<reference evidence="8 9" key="1">
    <citation type="submission" date="2020-06" db="EMBL/GenBank/DDBJ databases">
        <title>Taxonomy, biology and ecology of Rhodococcus bacteria occurring in California pistachio and other woody hosts as revealed by genome sequence analyses.</title>
        <authorList>
            <person name="Gai Y."/>
            <person name="Riely B."/>
        </authorList>
    </citation>
    <scope>NUCLEOTIDE SEQUENCE [LARGE SCALE GENOMIC DNA]</scope>
    <source>
        <strain evidence="8 9">BP-284</strain>
    </source>
</reference>
<evidence type="ECO:0000256" key="4">
    <source>
        <dbReference type="ARBA" id="ARBA00022692"/>
    </source>
</evidence>
<sequence>MIVRRIARPMLASIFVAGGVDALRNPSGRAKAAKPLIDKSQDVLPDEVTQNVPDDPETLVKINAAIQIGGGVLLATGKAPRIASAVLAGSLVPTTLAGHAFWEETDPEAKALQRTQFLKNVSLLGGLLIAAVDTEGKPSVAWRSKRAARNAKVAVAGAIPLASSSDTSDTLASAGHKAKELAEVAAERVQPYAEVAAHKGAEQAAVLANVAQDRGGKLAELAKERSAKWADLAAARASDLAEVAQDKGSKYADVAVARGADLAERARKDGSDLLDEYGKKARKATKKQRKEARKQLEQARKDYKKKYASASKDAQKQLQSSLKDAEKRAQSARAQIESAVHQYV</sequence>
<evidence type="ECO:0000256" key="3">
    <source>
        <dbReference type="ARBA" id="ARBA00022475"/>
    </source>
</evidence>
<dbReference type="InterPro" id="IPR032808">
    <property type="entry name" value="DoxX"/>
</dbReference>
<evidence type="ECO:0000256" key="7">
    <source>
        <dbReference type="SAM" id="MobiDB-lite"/>
    </source>
</evidence>
<dbReference type="PANTHER" id="PTHR33452:SF1">
    <property type="entry name" value="INNER MEMBRANE PROTEIN YPHA-RELATED"/>
    <property type="match status" value="1"/>
</dbReference>
<dbReference type="RefSeq" id="WP_082833844.1">
    <property type="nucleotide sequence ID" value="NZ_JABUKE010000026.1"/>
</dbReference>
<evidence type="ECO:0000256" key="2">
    <source>
        <dbReference type="ARBA" id="ARBA00006679"/>
    </source>
</evidence>
<keyword evidence="6" id="KW-0472">Membrane</keyword>
<gene>
    <name evidence="8" type="ORF">HQ605_18005</name>
</gene>
<name>A0ABS7NXN3_9NOCA</name>
<comment type="similarity">
    <text evidence="2">Belongs to the DoxX family.</text>
</comment>
<evidence type="ECO:0000313" key="9">
    <source>
        <dbReference type="Proteomes" id="UP001520140"/>
    </source>
</evidence>
<keyword evidence="3" id="KW-1003">Cell membrane</keyword>
<dbReference type="Proteomes" id="UP001520140">
    <property type="component" value="Unassembled WGS sequence"/>
</dbReference>
<organism evidence="8 9">
    <name type="scientific">Rhodococcoides kroppenstedtii</name>
    <dbReference type="NCBI Taxonomy" id="293050"/>
    <lineage>
        <taxon>Bacteria</taxon>
        <taxon>Bacillati</taxon>
        <taxon>Actinomycetota</taxon>
        <taxon>Actinomycetes</taxon>
        <taxon>Mycobacteriales</taxon>
        <taxon>Nocardiaceae</taxon>
        <taxon>Rhodococcoides</taxon>
    </lineage>
</organism>
<comment type="subcellular location">
    <subcellularLocation>
        <location evidence="1">Cell membrane</location>
        <topology evidence="1">Multi-pass membrane protein</topology>
    </subcellularLocation>
</comment>
<evidence type="ECO:0000313" key="8">
    <source>
        <dbReference type="EMBL" id="MBY6322716.1"/>
    </source>
</evidence>
<feature type="region of interest" description="Disordered" evidence="7">
    <location>
        <begin position="279"/>
        <end position="344"/>
    </location>
</feature>
<accession>A0ABS7NXN3</accession>
<feature type="compositionally biased region" description="Basic residues" evidence="7">
    <location>
        <begin position="280"/>
        <end position="292"/>
    </location>
</feature>
<comment type="caution">
    <text evidence="8">The sequence shown here is derived from an EMBL/GenBank/DDBJ whole genome shotgun (WGS) entry which is preliminary data.</text>
</comment>
<protein>
    <submittedName>
        <fullName evidence="8">DoxX family membrane protein</fullName>
    </submittedName>
</protein>
<keyword evidence="4" id="KW-0812">Transmembrane</keyword>
<evidence type="ECO:0000256" key="6">
    <source>
        <dbReference type="ARBA" id="ARBA00023136"/>
    </source>
</evidence>
<keyword evidence="5" id="KW-1133">Transmembrane helix</keyword>
<proteinExistence type="inferred from homology"/>
<dbReference type="EMBL" id="JABUKG010000024">
    <property type="protein sequence ID" value="MBY6322716.1"/>
    <property type="molecule type" value="Genomic_DNA"/>
</dbReference>
<evidence type="ECO:0000256" key="5">
    <source>
        <dbReference type="ARBA" id="ARBA00022989"/>
    </source>
</evidence>
<dbReference type="PANTHER" id="PTHR33452">
    <property type="entry name" value="OXIDOREDUCTASE CATD-RELATED"/>
    <property type="match status" value="1"/>
</dbReference>
<keyword evidence="9" id="KW-1185">Reference proteome</keyword>
<dbReference type="InterPro" id="IPR051907">
    <property type="entry name" value="DoxX-like_oxidoreductase"/>
</dbReference>
<dbReference type="Pfam" id="PF07681">
    <property type="entry name" value="DoxX"/>
    <property type="match status" value="1"/>
</dbReference>